<dbReference type="SUPFAM" id="SSF103506">
    <property type="entry name" value="Mitochondrial carrier"/>
    <property type="match status" value="1"/>
</dbReference>
<dbReference type="InterPro" id="IPR018108">
    <property type="entry name" value="MCP_transmembrane"/>
</dbReference>
<comment type="caution">
    <text evidence="7">The sequence shown here is derived from an EMBL/GenBank/DDBJ whole genome shotgun (WGS) entry which is preliminary data.</text>
</comment>
<dbReference type="PROSITE" id="PS50920">
    <property type="entry name" value="SOLCAR"/>
    <property type="match status" value="1"/>
</dbReference>
<evidence type="ECO:0000256" key="6">
    <source>
        <dbReference type="RuleBase" id="RU000488"/>
    </source>
</evidence>
<gene>
    <name evidence="7" type="ORF">A7U60_g1800</name>
</gene>
<dbReference type="Gene3D" id="1.50.40.10">
    <property type="entry name" value="Mitochondrial carrier domain"/>
    <property type="match status" value="1"/>
</dbReference>
<name>A0A9Q5N8V2_SANBA</name>
<proteinExistence type="inferred from homology"/>
<dbReference type="GO" id="GO:0016020">
    <property type="term" value="C:membrane"/>
    <property type="evidence" value="ECO:0007669"/>
    <property type="project" value="UniProtKB-SubCell"/>
</dbReference>
<evidence type="ECO:0000313" key="8">
    <source>
        <dbReference type="Proteomes" id="UP000757232"/>
    </source>
</evidence>
<feature type="repeat" description="Solcar" evidence="5">
    <location>
        <begin position="131"/>
        <end position="203"/>
    </location>
</feature>
<keyword evidence="6" id="KW-0813">Transport</keyword>
<dbReference type="EMBL" id="LNZH02000112">
    <property type="protein sequence ID" value="OCB90947.1"/>
    <property type="molecule type" value="Genomic_DNA"/>
</dbReference>
<evidence type="ECO:0000256" key="3">
    <source>
        <dbReference type="ARBA" id="ARBA00022989"/>
    </source>
</evidence>
<reference evidence="7" key="1">
    <citation type="submission" date="2016-06" db="EMBL/GenBank/DDBJ databases">
        <title>Draft Genome sequence of the fungus Inonotus baumii.</title>
        <authorList>
            <person name="Zhu H."/>
            <person name="Lin W."/>
        </authorList>
    </citation>
    <scope>NUCLEOTIDE SEQUENCE</scope>
    <source>
        <strain evidence="7">821</strain>
    </source>
</reference>
<evidence type="ECO:0000256" key="2">
    <source>
        <dbReference type="ARBA" id="ARBA00022692"/>
    </source>
</evidence>
<keyword evidence="8" id="KW-1185">Reference proteome</keyword>
<keyword evidence="3" id="KW-1133">Transmembrane helix</keyword>
<evidence type="ECO:0000256" key="5">
    <source>
        <dbReference type="PROSITE-ProRule" id="PRU00282"/>
    </source>
</evidence>
<organism evidence="7 8">
    <name type="scientific">Sanghuangporus baumii</name>
    <name type="common">Phellinus baumii</name>
    <dbReference type="NCBI Taxonomy" id="108892"/>
    <lineage>
        <taxon>Eukaryota</taxon>
        <taxon>Fungi</taxon>
        <taxon>Dikarya</taxon>
        <taxon>Basidiomycota</taxon>
        <taxon>Agaricomycotina</taxon>
        <taxon>Agaricomycetes</taxon>
        <taxon>Hymenochaetales</taxon>
        <taxon>Hymenochaetaceae</taxon>
        <taxon>Sanghuangporus</taxon>
    </lineage>
</organism>
<comment type="similarity">
    <text evidence="6">Belongs to the mitochondrial carrier (TC 2.A.29) family.</text>
</comment>
<keyword evidence="2 5" id="KW-0812">Transmembrane</keyword>
<evidence type="ECO:0000313" key="7">
    <source>
        <dbReference type="EMBL" id="OCB90947.1"/>
    </source>
</evidence>
<dbReference type="Proteomes" id="UP000757232">
    <property type="component" value="Unassembled WGS sequence"/>
</dbReference>
<dbReference type="AlphaFoldDB" id="A0A9Q5N8V2"/>
<dbReference type="OrthoDB" id="14252at2759"/>
<protein>
    <submittedName>
        <fullName evidence="7">Uncharacterized protein</fullName>
    </submittedName>
</protein>
<dbReference type="InterPro" id="IPR023395">
    <property type="entry name" value="MCP_dom_sf"/>
</dbReference>
<accession>A0A9Q5N8V2</accession>
<dbReference type="Pfam" id="PF00153">
    <property type="entry name" value="Mito_carr"/>
    <property type="match status" value="1"/>
</dbReference>
<comment type="subcellular location">
    <subcellularLocation>
        <location evidence="1">Membrane</location>
        <topology evidence="1">Multi-pass membrane protein</topology>
    </subcellularLocation>
</comment>
<keyword evidence="4 5" id="KW-0472">Membrane</keyword>
<sequence length="203" mass="22559">MRYNLGSERLGLKVDLGPWPRNVSFYCERPASPSGMQTRSAGRVGAMNDFRVVKRYDVTDTIPIIPVLPIADRSLVLWLAHQAFPIPALSSQSAVFANGIQDRAYQSGLSLQAAPAEVYVPSIISIFVKHTKFTPHQISYWLACYPLDVIKSRVQLRATPPTGTPVQYIAHEFKTIVGESGFRGLFRGLSPSCMSFSSIWVDR</sequence>
<evidence type="ECO:0000256" key="1">
    <source>
        <dbReference type="ARBA" id="ARBA00004141"/>
    </source>
</evidence>
<evidence type="ECO:0000256" key="4">
    <source>
        <dbReference type="ARBA" id="ARBA00023136"/>
    </source>
</evidence>